<dbReference type="AlphaFoldDB" id="A0A6H5GLZ8"/>
<reference evidence="1 2" key="1">
    <citation type="submission" date="2020-02" db="EMBL/GenBank/DDBJ databases">
        <authorList>
            <person name="Ferguson B K."/>
        </authorList>
    </citation>
    <scope>NUCLEOTIDE SEQUENCE [LARGE SCALE GENOMIC DNA]</scope>
</reference>
<dbReference type="Proteomes" id="UP000479000">
    <property type="component" value="Unassembled WGS sequence"/>
</dbReference>
<organism evidence="1 2">
    <name type="scientific">Nesidiocoris tenuis</name>
    <dbReference type="NCBI Taxonomy" id="355587"/>
    <lineage>
        <taxon>Eukaryota</taxon>
        <taxon>Metazoa</taxon>
        <taxon>Ecdysozoa</taxon>
        <taxon>Arthropoda</taxon>
        <taxon>Hexapoda</taxon>
        <taxon>Insecta</taxon>
        <taxon>Pterygota</taxon>
        <taxon>Neoptera</taxon>
        <taxon>Paraneoptera</taxon>
        <taxon>Hemiptera</taxon>
        <taxon>Heteroptera</taxon>
        <taxon>Panheteroptera</taxon>
        <taxon>Cimicomorpha</taxon>
        <taxon>Miridae</taxon>
        <taxon>Dicyphina</taxon>
        <taxon>Nesidiocoris</taxon>
    </lineage>
</organism>
<sequence>MDSRALRIMKALHIENVTNPCSGNTQKIENKAVLPQPAYKSIKKGTSRNGEVWRPCPYKHDTQFKIIGASELTALKKEFCKRSLGNKPFSSHGISIKTTS</sequence>
<gene>
    <name evidence="1" type="ORF">NTEN_LOCUS8848</name>
</gene>
<dbReference type="EMBL" id="CADCXU010013403">
    <property type="protein sequence ID" value="CAB0003258.1"/>
    <property type="molecule type" value="Genomic_DNA"/>
</dbReference>
<proteinExistence type="predicted"/>
<evidence type="ECO:0000313" key="2">
    <source>
        <dbReference type="Proteomes" id="UP000479000"/>
    </source>
</evidence>
<protein>
    <submittedName>
        <fullName evidence="1">Uncharacterized protein</fullName>
    </submittedName>
</protein>
<keyword evidence="2" id="KW-1185">Reference proteome</keyword>
<feature type="non-terminal residue" evidence="1">
    <location>
        <position position="100"/>
    </location>
</feature>
<evidence type="ECO:0000313" key="1">
    <source>
        <dbReference type="EMBL" id="CAB0003258.1"/>
    </source>
</evidence>
<accession>A0A6H5GLZ8</accession>
<name>A0A6H5GLZ8_9HEMI</name>